<organism evidence="2 3">
    <name type="scientific">Pseudoduganella violacea</name>
    <dbReference type="NCBI Taxonomy" id="1715466"/>
    <lineage>
        <taxon>Bacteria</taxon>
        <taxon>Pseudomonadati</taxon>
        <taxon>Pseudomonadota</taxon>
        <taxon>Betaproteobacteria</taxon>
        <taxon>Burkholderiales</taxon>
        <taxon>Oxalobacteraceae</taxon>
        <taxon>Telluria group</taxon>
        <taxon>Pseudoduganella</taxon>
    </lineage>
</organism>
<dbReference type="RefSeq" id="WP_183441015.1">
    <property type="nucleotide sequence ID" value="NZ_JACHXD010000005.1"/>
</dbReference>
<feature type="signal peptide" evidence="1">
    <location>
        <begin position="1"/>
        <end position="22"/>
    </location>
</feature>
<name>A0A7W5FU14_9BURK</name>
<protein>
    <submittedName>
        <fullName evidence="2">Uncharacterized protein</fullName>
    </submittedName>
</protein>
<dbReference type="AlphaFoldDB" id="A0A7W5FU14"/>
<evidence type="ECO:0000313" key="2">
    <source>
        <dbReference type="EMBL" id="MBB3119166.1"/>
    </source>
</evidence>
<proteinExistence type="predicted"/>
<keyword evidence="1" id="KW-0732">Signal</keyword>
<comment type="caution">
    <text evidence="2">The sequence shown here is derived from an EMBL/GenBank/DDBJ whole genome shotgun (WGS) entry which is preliminary data.</text>
</comment>
<accession>A0A7W5FU14</accession>
<keyword evidence="3" id="KW-1185">Reference proteome</keyword>
<gene>
    <name evidence="2" type="ORF">FHS03_002217</name>
</gene>
<evidence type="ECO:0000313" key="3">
    <source>
        <dbReference type="Proteomes" id="UP000541535"/>
    </source>
</evidence>
<reference evidence="2 3" key="1">
    <citation type="submission" date="2020-08" db="EMBL/GenBank/DDBJ databases">
        <title>Genomic Encyclopedia of Type Strains, Phase III (KMG-III): the genomes of soil and plant-associated and newly described type strains.</title>
        <authorList>
            <person name="Whitman W."/>
        </authorList>
    </citation>
    <scope>NUCLEOTIDE SEQUENCE [LARGE SCALE GENOMIC DNA]</scope>
    <source>
        <strain evidence="2 3">CECT 8897</strain>
    </source>
</reference>
<feature type="chain" id="PRO_5031500506" evidence="1">
    <location>
        <begin position="23"/>
        <end position="59"/>
    </location>
</feature>
<sequence length="59" mass="6749">MLRKITFIFALGLSMAYGTAGAVEDCSMCLSEYHGCLERGVRAGLCDRIYEECWRRCEY</sequence>
<evidence type="ECO:0000256" key="1">
    <source>
        <dbReference type="SAM" id="SignalP"/>
    </source>
</evidence>
<dbReference type="Proteomes" id="UP000541535">
    <property type="component" value="Unassembled WGS sequence"/>
</dbReference>
<dbReference type="EMBL" id="JACHXD010000005">
    <property type="protein sequence ID" value="MBB3119166.1"/>
    <property type="molecule type" value="Genomic_DNA"/>
</dbReference>